<dbReference type="PANTHER" id="PTHR33608">
    <property type="entry name" value="BLL2464 PROTEIN"/>
    <property type="match status" value="1"/>
</dbReference>
<dbReference type="PANTHER" id="PTHR33608:SF6">
    <property type="entry name" value="BLL2464 PROTEIN"/>
    <property type="match status" value="1"/>
</dbReference>
<dbReference type="InterPro" id="IPR036465">
    <property type="entry name" value="vWFA_dom_sf"/>
</dbReference>
<organism evidence="2 3">
    <name type="scientific">Methylomonas koyamae</name>
    <dbReference type="NCBI Taxonomy" id="702114"/>
    <lineage>
        <taxon>Bacteria</taxon>
        <taxon>Pseudomonadati</taxon>
        <taxon>Pseudomonadota</taxon>
        <taxon>Gammaproteobacteria</taxon>
        <taxon>Methylococcales</taxon>
        <taxon>Methylococcaceae</taxon>
        <taxon>Methylomonas</taxon>
    </lineage>
</organism>
<dbReference type="OrthoDB" id="7779014at2"/>
<comment type="caution">
    <text evidence="2">The sequence shown here is derived from an EMBL/GenBank/DDBJ whole genome shotgun (WGS) entry which is preliminary data.</text>
</comment>
<protein>
    <submittedName>
        <fullName evidence="2">MxaS protein</fullName>
    </submittedName>
</protein>
<name>A0A177NFQ9_9GAMM</name>
<dbReference type="EMBL" id="LUUK01000183">
    <property type="protein sequence ID" value="OAI16705.1"/>
    <property type="molecule type" value="Genomic_DNA"/>
</dbReference>
<evidence type="ECO:0000313" key="3">
    <source>
        <dbReference type="Proteomes" id="UP000077628"/>
    </source>
</evidence>
<dbReference type="SUPFAM" id="SSF53300">
    <property type="entry name" value="vWA-like"/>
    <property type="match status" value="1"/>
</dbReference>
<sequence length="285" mass="32618">MAINIEPFQYRLSGPAVQVYPGAHPGQMVGNGQLFKRHEALIARPDPRRIDLRASLLDPFGQYRVKAHQEHSRVEVMVLADLSASMAFVGRRDKRRTIVEILLAIVESAHVAGDRVGFAGFGAADKPLVFQPPGSIDLGGVEHWFEALSRLKLMPGCDGLWRARAYLPARRSLVFLIGDGHWPLVRLPALLASLGRHELVPLLLWDEQEYLTMPDWGLLAWQDLETGRRRRVWMRPALKRRIETAYQQRRRQLQHAFRAFGHEPMFIEQGYRAEQFNQYFLARAA</sequence>
<dbReference type="AlphaFoldDB" id="A0A177NFQ9"/>
<dbReference type="RefSeq" id="WP_064030115.1">
    <property type="nucleotide sequence ID" value="NZ_LUUK01000183.1"/>
</dbReference>
<evidence type="ECO:0000259" key="1">
    <source>
        <dbReference type="Pfam" id="PF01882"/>
    </source>
</evidence>
<dbReference type="Pfam" id="PF01882">
    <property type="entry name" value="DUF58"/>
    <property type="match status" value="1"/>
</dbReference>
<evidence type="ECO:0000313" key="2">
    <source>
        <dbReference type="EMBL" id="OAI16705.1"/>
    </source>
</evidence>
<feature type="domain" description="DUF58" evidence="1">
    <location>
        <begin position="62"/>
        <end position="250"/>
    </location>
</feature>
<dbReference type="STRING" id="702114.A1355_09330"/>
<gene>
    <name evidence="2" type="ORF">A1355_09330</name>
</gene>
<reference evidence="3" key="1">
    <citation type="submission" date="2016-03" db="EMBL/GenBank/DDBJ databases">
        <authorList>
            <person name="Heylen K."/>
            <person name="De Vos P."/>
            <person name="Vekeman B."/>
        </authorList>
    </citation>
    <scope>NUCLEOTIDE SEQUENCE [LARGE SCALE GENOMIC DNA]</scope>
    <source>
        <strain evidence="3">R-45383</strain>
    </source>
</reference>
<dbReference type="InterPro" id="IPR002881">
    <property type="entry name" value="DUF58"/>
</dbReference>
<keyword evidence="3" id="KW-1185">Reference proteome</keyword>
<accession>A0A177NFQ9</accession>
<dbReference type="Proteomes" id="UP000077628">
    <property type="component" value="Unassembled WGS sequence"/>
</dbReference>
<proteinExistence type="predicted"/>